<reference evidence="2" key="1">
    <citation type="journal article" date="2022" name="Mol. Ecol. Resour.">
        <title>The genomes of chicory, endive, great burdock and yacon provide insights into Asteraceae palaeo-polyploidization history and plant inulin production.</title>
        <authorList>
            <person name="Fan W."/>
            <person name="Wang S."/>
            <person name="Wang H."/>
            <person name="Wang A."/>
            <person name="Jiang F."/>
            <person name="Liu H."/>
            <person name="Zhao H."/>
            <person name="Xu D."/>
            <person name="Zhang Y."/>
        </authorList>
    </citation>
    <scope>NUCLEOTIDE SEQUENCE [LARGE SCALE GENOMIC DNA]</scope>
    <source>
        <strain evidence="2">cv. Niubang</strain>
    </source>
</reference>
<comment type="caution">
    <text evidence="1">The sequence shown here is derived from an EMBL/GenBank/DDBJ whole genome shotgun (WGS) entry which is preliminary data.</text>
</comment>
<evidence type="ECO:0000313" key="1">
    <source>
        <dbReference type="EMBL" id="KAI3730013.1"/>
    </source>
</evidence>
<gene>
    <name evidence="1" type="ORF">L6452_18689</name>
</gene>
<keyword evidence="2" id="KW-1185">Reference proteome</keyword>
<dbReference type="EMBL" id="CM042051">
    <property type="protein sequence ID" value="KAI3730013.1"/>
    <property type="molecule type" value="Genomic_DNA"/>
</dbReference>
<sequence>MTCGVESMSDKEKLDIGDWFQPKNLGHLLPGAMDGMIAEEGAARRMLTSVRFNVIPLCGLTGVGLNKVLGGSTCSSLGPAESNRACNPRTCFVYAKEQVNFPRSKGYTVDVLGSIVKVRSRLGYPGGVLRSMACVENVKDDEFLLVEDEGFAWVEDEEFLLGCCALVFLRLQRSNIVRSDLASSNPS</sequence>
<accession>A0ACB9C6Y4</accession>
<name>A0ACB9C6Y4_ARCLA</name>
<dbReference type="Proteomes" id="UP001055879">
    <property type="component" value="Linkage Group LG05"/>
</dbReference>
<evidence type="ECO:0000313" key="2">
    <source>
        <dbReference type="Proteomes" id="UP001055879"/>
    </source>
</evidence>
<protein>
    <submittedName>
        <fullName evidence="1">Uncharacterized protein</fullName>
    </submittedName>
</protein>
<organism evidence="1 2">
    <name type="scientific">Arctium lappa</name>
    <name type="common">Greater burdock</name>
    <name type="synonym">Lappa major</name>
    <dbReference type="NCBI Taxonomy" id="4217"/>
    <lineage>
        <taxon>Eukaryota</taxon>
        <taxon>Viridiplantae</taxon>
        <taxon>Streptophyta</taxon>
        <taxon>Embryophyta</taxon>
        <taxon>Tracheophyta</taxon>
        <taxon>Spermatophyta</taxon>
        <taxon>Magnoliopsida</taxon>
        <taxon>eudicotyledons</taxon>
        <taxon>Gunneridae</taxon>
        <taxon>Pentapetalae</taxon>
        <taxon>asterids</taxon>
        <taxon>campanulids</taxon>
        <taxon>Asterales</taxon>
        <taxon>Asteraceae</taxon>
        <taxon>Carduoideae</taxon>
        <taxon>Cardueae</taxon>
        <taxon>Arctiinae</taxon>
        <taxon>Arctium</taxon>
    </lineage>
</organism>
<proteinExistence type="predicted"/>
<reference evidence="1 2" key="2">
    <citation type="journal article" date="2022" name="Mol. Ecol. Resour.">
        <title>The genomes of chicory, endive, great burdock and yacon provide insights into Asteraceae paleo-polyploidization history and plant inulin production.</title>
        <authorList>
            <person name="Fan W."/>
            <person name="Wang S."/>
            <person name="Wang H."/>
            <person name="Wang A."/>
            <person name="Jiang F."/>
            <person name="Liu H."/>
            <person name="Zhao H."/>
            <person name="Xu D."/>
            <person name="Zhang Y."/>
        </authorList>
    </citation>
    <scope>NUCLEOTIDE SEQUENCE [LARGE SCALE GENOMIC DNA]</scope>
    <source>
        <strain evidence="2">cv. Niubang</strain>
    </source>
</reference>